<evidence type="ECO:0000256" key="1">
    <source>
        <dbReference type="ARBA" id="ARBA00004651"/>
    </source>
</evidence>
<dbReference type="Gene3D" id="1.10.3730.20">
    <property type="match status" value="1"/>
</dbReference>
<evidence type="ECO:0000256" key="2">
    <source>
        <dbReference type="ARBA" id="ARBA00022448"/>
    </source>
</evidence>
<evidence type="ECO:0000256" key="5">
    <source>
        <dbReference type="ARBA" id="ARBA00022989"/>
    </source>
</evidence>
<evidence type="ECO:0000313" key="9">
    <source>
        <dbReference type="EMBL" id="MBD8027861.1"/>
    </source>
</evidence>
<evidence type="ECO:0000313" key="10">
    <source>
        <dbReference type="Proteomes" id="UP000640930"/>
    </source>
</evidence>
<reference evidence="9 10" key="1">
    <citation type="submission" date="2020-08" db="EMBL/GenBank/DDBJ databases">
        <title>A Genomic Blueprint of the Chicken Gut Microbiome.</title>
        <authorList>
            <person name="Gilroy R."/>
            <person name="Ravi A."/>
            <person name="Getino M."/>
            <person name="Pursley I."/>
            <person name="Horton D.L."/>
            <person name="Alikhan N.-F."/>
            <person name="Baker D."/>
            <person name="Gharbi K."/>
            <person name="Hall N."/>
            <person name="Watson M."/>
            <person name="Adriaenssens E.M."/>
            <person name="Foster-Nyarko E."/>
            <person name="Jarju S."/>
            <person name="Secka A."/>
            <person name="Antonio M."/>
            <person name="Oren A."/>
            <person name="Chaudhuri R."/>
            <person name="La Ragione R.M."/>
            <person name="Hildebrand F."/>
            <person name="Pallen M.J."/>
        </authorList>
    </citation>
    <scope>NUCLEOTIDE SEQUENCE [LARGE SCALE GENOMIC DNA]</scope>
    <source>
        <strain evidence="9 10">Re31</strain>
    </source>
</reference>
<dbReference type="PANTHER" id="PTHR30561">
    <property type="entry name" value="SMR FAMILY PROTON-DEPENDENT DRUG EFFLUX TRANSPORTER SUGE"/>
    <property type="match status" value="1"/>
</dbReference>
<evidence type="ECO:0000256" key="4">
    <source>
        <dbReference type="ARBA" id="ARBA00022692"/>
    </source>
</evidence>
<keyword evidence="3" id="KW-1003">Cell membrane</keyword>
<proteinExistence type="inferred from homology"/>
<comment type="caution">
    <text evidence="9">The sequence shown here is derived from an EMBL/GenBank/DDBJ whole genome shotgun (WGS) entry which is preliminary data.</text>
</comment>
<evidence type="ECO:0000256" key="8">
    <source>
        <dbReference type="SAM" id="Phobius"/>
    </source>
</evidence>
<dbReference type="EMBL" id="JACSQA010000026">
    <property type="protein sequence ID" value="MBD8027861.1"/>
    <property type="molecule type" value="Genomic_DNA"/>
</dbReference>
<evidence type="ECO:0000256" key="3">
    <source>
        <dbReference type="ARBA" id="ARBA00022475"/>
    </source>
</evidence>
<name>A0ABR8XFA1_9BACL</name>
<keyword evidence="10" id="KW-1185">Reference proteome</keyword>
<gene>
    <name evidence="9" type="ORF">H9636_14505</name>
</gene>
<dbReference type="InterPro" id="IPR037185">
    <property type="entry name" value="EmrE-like"/>
</dbReference>
<evidence type="ECO:0000256" key="7">
    <source>
        <dbReference type="RuleBase" id="RU003942"/>
    </source>
</evidence>
<keyword evidence="5 8" id="KW-1133">Transmembrane helix</keyword>
<comment type="subcellular location">
    <subcellularLocation>
        <location evidence="1 7">Cell membrane</location>
        <topology evidence="1 7">Multi-pass membrane protein</topology>
    </subcellularLocation>
</comment>
<protein>
    <submittedName>
        <fullName evidence="9">QacE family quaternary ammonium compound efflux SMR transporter</fullName>
    </submittedName>
</protein>
<accession>A0ABR8XFA1</accession>
<feature type="transmembrane region" description="Helical" evidence="8">
    <location>
        <begin position="32"/>
        <end position="50"/>
    </location>
</feature>
<keyword evidence="4 7" id="KW-0812">Transmembrane</keyword>
<keyword evidence="6 8" id="KW-0472">Membrane</keyword>
<dbReference type="Pfam" id="PF00893">
    <property type="entry name" value="Multi_Drug_Res"/>
    <property type="match status" value="1"/>
</dbReference>
<sequence length="103" mass="11181">MGYVFLVLGILLGVTGQMCVKLSKGFKVKIPTVSAFVSFIACIYFISLATKYIEVGIVFSIWAGLTIVCTTLLGIILFGESKNRRKIISIISIMAGVVLLDMI</sequence>
<dbReference type="PANTHER" id="PTHR30561:SF1">
    <property type="entry name" value="MULTIDRUG TRANSPORTER EMRE"/>
    <property type="match status" value="1"/>
</dbReference>
<keyword evidence="2" id="KW-0813">Transport</keyword>
<dbReference type="SUPFAM" id="SSF103481">
    <property type="entry name" value="Multidrug resistance efflux transporter EmrE"/>
    <property type="match status" value="1"/>
</dbReference>
<dbReference type="InterPro" id="IPR000390">
    <property type="entry name" value="Small_drug/metabolite_transptr"/>
</dbReference>
<evidence type="ECO:0000256" key="6">
    <source>
        <dbReference type="ARBA" id="ARBA00023136"/>
    </source>
</evidence>
<comment type="similarity">
    <text evidence="7">Belongs to the drug/metabolite transporter (DMT) superfamily. Small multidrug resistance (SMR) (TC 2.A.7.1) family.</text>
</comment>
<organism evidence="9 10">
    <name type="scientific">Ureibacillus galli</name>
    <dbReference type="NCBI Taxonomy" id="2762222"/>
    <lineage>
        <taxon>Bacteria</taxon>
        <taxon>Bacillati</taxon>
        <taxon>Bacillota</taxon>
        <taxon>Bacilli</taxon>
        <taxon>Bacillales</taxon>
        <taxon>Caryophanaceae</taxon>
        <taxon>Ureibacillus</taxon>
    </lineage>
</organism>
<dbReference type="Proteomes" id="UP000640930">
    <property type="component" value="Unassembled WGS sequence"/>
</dbReference>
<dbReference type="InterPro" id="IPR045324">
    <property type="entry name" value="Small_multidrug_res"/>
</dbReference>
<dbReference type="RefSeq" id="WP_191708282.1">
    <property type="nucleotide sequence ID" value="NZ_JACSQA010000026.1"/>
</dbReference>
<feature type="transmembrane region" description="Helical" evidence="8">
    <location>
        <begin position="57"/>
        <end position="79"/>
    </location>
</feature>